<keyword evidence="2" id="KW-1185">Reference proteome</keyword>
<comment type="caution">
    <text evidence="1">The sequence shown here is derived from an EMBL/GenBank/DDBJ whole genome shotgun (WGS) entry which is preliminary data.</text>
</comment>
<dbReference type="EMBL" id="JAWZYT010000168">
    <property type="protein sequence ID" value="KAK4327151.1"/>
    <property type="molecule type" value="Genomic_DNA"/>
</dbReference>
<protein>
    <submittedName>
        <fullName evidence="1">Uncharacterized protein</fullName>
    </submittedName>
</protein>
<sequence length="86" mass="9547">MSKSFRLANVEQTSPSTSLHFTTTNWKLWLICQEDKTETLTLVIFSKLGELPGSFHLERLDDGHGWTRSANLNTGAVSSSCLVSSM</sequence>
<dbReference type="AlphaFoldDB" id="A0AAE1QI32"/>
<organism evidence="1 2">
    <name type="scientific">Petrolisthes manimaculis</name>
    <dbReference type="NCBI Taxonomy" id="1843537"/>
    <lineage>
        <taxon>Eukaryota</taxon>
        <taxon>Metazoa</taxon>
        <taxon>Ecdysozoa</taxon>
        <taxon>Arthropoda</taxon>
        <taxon>Crustacea</taxon>
        <taxon>Multicrustacea</taxon>
        <taxon>Malacostraca</taxon>
        <taxon>Eumalacostraca</taxon>
        <taxon>Eucarida</taxon>
        <taxon>Decapoda</taxon>
        <taxon>Pleocyemata</taxon>
        <taxon>Anomura</taxon>
        <taxon>Galatheoidea</taxon>
        <taxon>Porcellanidae</taxon>
        <taxon>Petrolisthes</taxon>
    </lineage>
</organism>
<dbReference type="Proteomes" id="UP001292094">
    <property type="component" value="Unassembled WGS sequence"/>
</dbReference>
<gene>
    <name evidence="1" type="ORF">Pmani_002380</name>
</gene>
<accession>A0AAE1QI32</accession>
<evidence type="ECO:0000313" key="2">
    <source>
        <dbReference type="Proteomes" id="UP001292094"/>
    </source>
</evidence>
<proteinExistence type="predicted"/>
<evidence type="ECO:0000313" key="1">
    <source>
        <dbReference type="EMBL" id="KAK4327151.1"/>
    </source>
</evidence>
<name>A0AAE1QI32_9EUCA</name>
<reference evidence="1" key="1">
    <citation type="submission" date="2023-11" db="EMBL/GenBank/DDBJ databases">
        <title>Genome assemblies of two species of porcelain crab, Petrolisthes cinctipes and Petrolisthes manimaculis (Anomura: Porcellanidae).</title>
        <authorList>
            <person name="Angst P."/>
        </authorList>
    </citation>
    <scope>NUCLEOTIDE SEQUENCE</scope>
    <source>
        <strain evidence="1">PB745_02</strain>
        <tissue evidence="1">Gill</tissue>
    </source>
</reference>